<keyword evidence="10" id="KW-1185">Reference proteome</keyword>
<dbReference type="PANTHER" id="PTHR30625">
    <property type="entry name" value="PROTEIN TOLQ"/>
    <property type="match status" value="1"/>
</dbReference>
<evidence type="ECO:0000256" key="7">
    <source>
        <dbReference type="SAM" id="Phobius"/>
    </source>
</evidence>
<keyword evidence="4 7" id="KW-1133">Transmembrane helix</keyword>
<evidence type="ECO:0000259" key="8">
    <source>
        <dbReference type="Pfam" id="PF01618"/>
    </source>
</evidence>
<evidence type="ECO:0000256" key="3">
    <source>
        <dbReference type="ARBA" id="ARBA00022692"/>
    </source>
</evidence>
<dbReference type="InterPro" id="IPR002898">
    <property type="entry name" value="MotA_ExbB_proton_chnl"/>
</dbReference>
<comment type="subcellular location">
    <subcellularLocation>
        <location evidence="1">Cell membrane</location>
        <topology evidence="1">Multi-pass membrane protein</topology>
    </subcellularLocation>
    <subcellularLocation>
        <location evidence="6">Membrane</location>
        <topology evidence="6">Multi-pass membrane protein</topology>
    </subcellularLocation>
</comment>
<dbReference type="EMBL" id="BHZE01000014">
    <property type="protein sequence ID" value="GCD78026.1"/>
    <property type="molecule type" value="Genomic_DNA"/>
</dbReference>
<comment type="caution">
    <text evidence="9">The sequence shown here is derived from an EMBL/GenBank/DDBJ whole genome shotgun (WGS) entry which is preliminary data.</text>
</comment>
<organism evidence="9 10">
    <name type="scientific">Thermaurantimonas aggregans</name>
    <dbReference type="NCBI Taxonomy" id="2173829"/>
    <lineage>
        <taxon>Bacteria</taxon>
        <taxon>Pseudomonadati</taxon>
        <taxon>Bacteroidota</taxon>
        <taxon>Flavobacteriia</taxon>
        <taxon>Flavobacteriales</taxon>
        <taxon>Schleiferiaceae</taxon>
        <taxon>Thermaurantimonas</taxon>
    </lineage>
</organism>
<evidence type="ECO:0000313" key="9">
    <source>
        <dbReference type="EMBL" id="GCD78026.1"/>
    </source>
</evidence>
<keyword evidence="3 7" id="KW-0812">Transmembrane</keyword>
<dbReference type="RefSeq" id="WP_124398087.1">
    <property type="nucleotide sequence ID" value="NZ_BHZE01000014.1"/>
</dbReference>
<comment type="similarity">
    <text evidence="6">Belongs to the exbB/tolQ family.</text>
</comment>
<evidence type="ECO:0000313" key="10">
    <source>
        <dbReference type="Proteomes" id="UP000286715"/>
    </source>
</evidence>
<evidence type="ECO:0000256" key="1">
    <source>
        <dbReference type="ARBA" id="ARBA00004651"/>
    </source>
</evidence>
<protein>
    <submittedName>
        <fullName evidence="9">Biopolymer transporter ExbB</fullName>
    </submittedName>
</protein>
<keyword evidence="5 7" id="KW-0472">Membrane</keyword>
<feature type="transmembrane region" description="Helical" evidence="7">
    <location>
        <begin position="34"/>
        <end position="56"/>
    </location>
</feature>
<feature type="domain" description="MotA/TolQ/ExbB proton channel" evidence="8">
    <location>
        <begin position="95"/>
        <end position="217"/>
    </location>
</feature>
<keyword evidence="6" id="KW-0813">Transport</keyword>
<dbReference type="OrthoDB" id="4045at2"/>
<evidence type="ECO:0000256" key="5">
    <source>
        <dbReference type="ARBA" id="ARBA00023136"/>
    </source>
</evidence>
<keyword evidence="2" id="KW-1003">Cell membrane</keyword>
<proteinExistence type="inferred from homology"/>
<dbReference type="AlphaFoldDB" id="A0A401XLZ7"/>
<dbReference type="Proteomes" id="UP000286715">
    <property type="component" value="Unassembled WGS sequence"/>
</dbReference>
<gene>
    <name evidence="9" type="ORF">JCM31826_15080</name>
</gene>
<dbReference type="Pfam" id="PF01618">
    <property type="entry name" value="MotA_ExbB"/>
    <property type="match status" value="1"/>
</dbReference>
<dbReference type="InterPro" id="IPR050790">
    <property type="entry name" value="ExbB/TolQ_transport"/>
</dbReference>
<evidence type="ECO:0000256" key="2">
    <source>
        <dbReference type="ARBA" id="ARBA00022475"/>
    </source>
</evidence>
<feature type="transmembrane region" description="Helical" evidence="7">
    <location>
        <begin position="136"/>
        <end position="161"/>
    </location>
</feature>
<evidence type="ECO:0000256" key="4">
    <source>
        <dbReference type="ARBA" id="ARBA00022989"/>
    </source>
</evidence>
<evidence type="ECO:0000256" key="6">
    <source>
        <dbReference type="RuleBase" id="RU004057"/>
    </source>
</evidence>
<accession>A0A401XLZ7</accession>
<reference evidence="9 10" key="1">
    <citation type="submission" date="2018-11" db="EMBL/GenBank/DDBJ databases">
        <title>Schleiferia aggregans sp. nov., a moderately thermophilic heterotrophic bacterium isolated from microbial mats at a terrestrial hot spring.</title>
        <authorList>
            <person name="Iino T."/>
            <person name="Ohkuma M."/>
            <person name="Haruta S."/>
        </authorList>
    </citation>
    <scope>NUCLEOTIDE SEQUENCE [LARGE SCALE GENOMIC DNA]</scope>
    <source>
        <strain evidence="9 10">LA</strain>
    </source>
</reference>
<sequence length="231" mass="24609">MFLQIQTGVNPGFEPPQEPVQKTLSIMELITSGGVGGIVIMSILFLLFSIAIYIFFERYQSISKAGKLDQGFINAIKAQVSAGKLDAAKAMCASANTPVARMIEKGISRIGRPLKDIAAAIENTGKIEVLQLEKNLALLATISGAAPMIGFLGTVIGMILAFHEMAAAGGQIRVDMLAEGIYTAMTTTVAGLLVGIVSYMSYNILVTKVNNVVYKMEVSATEFLDLLNEAV</sequence>
<dbReference type="GO" id="GO:0005886">
    <property type="term" value="C:plasma membrane"/>
    <property type="evidence" value="ECO:0007669"/>
    <property type="project" value="UniProtKB-SubCell"/>
</dbReference>
<dbReference type="PANTHER" id="PTHR30625:SF17">
    <property type="entry name" value="TOLQ-RELATED"/>
    <property type="match status" value="1"/>
</dbReference>
<keyword evidence="6" id="KW-0653">Protein transport</keyword>
<dbReference type="GO" id="GO:0017038">
    <property type="term" value="P:protein import"/>
    <property type="evidence" value="ECO:0007669"/>
    <property type="project" value="TreeGrafter"/>
</dbReference>
<name>A0A401XLZ7_9FLAO</name>
<feature type="transmembrane region" description="Helical" evidence="7">
    <location>
        <begin position="181"/>
        <end position="206"/>
    </location>
</feature>